<accession>X0S4J6</accession>
<keyword evidence="1" id="KW-0808">Transferase</keyword>
<organism evidence="4">
    <name type="scientific">marine sediment metagenome</name>
    <dbReference type="NCBI Taxonomy" id="412755"/>
    <lineage>
        <taxon>unclassified sequences</taxon>
        <taxon>metagenomes</taxon>
        <taxon>ecological metagenomes</taxon>
    </lineage>
</organism>
<gene>
    <name evidence="4" type="ORF">S01H1_05103</name>
</gene>
<reference evidence="4" key="1">
    <citation type="journal article" date="2014" name="Front. Microbiol.">
        <title>High frequency of phylogenetically diverse reductive dehalogenase-homologous genes in deep subseafloor sedimentary metagenomes.</title>
        <authorList>
            <person name="Kawai M."/>
            <person name="Futagami T."/>
            <person name="Toyoda A."/>
            <person name="Takaki Y."/>
            <person name="Nishi S."/>
            <person name="Hori S."/>
            <person name="Arai W."/>
            <person name="Tsubouchi T."/>
            <person name="Morono Y."/>
            <person name="Uchiyama I."/>
            <person name="Ito T."/>
            <person name="Fujiyama A."/>
            <person name="Inagaki F."/>
            <person name="Takami H."/>
        </authorList>
    </citation>
    <scope>NUCLEOTIDE SEQUENCE</scope>
    <source>
        <strain evidence="4">Expedition CK06-06</strain>
    </source>
</reference>
<dbReference type="PANTHER" id="PTHR10434:SF11">
    <property type="entry name" value="1-ACYL-SN-GLYCEROL-3-PHOSPHATE ACYLTRANSFERASE"/>
    <property type="match status" value="1"/>
</dbReference>
<dbReference type="AlphaFoldDB" id="X0S4J6"/>
<keyword evidence="2" id="KW-0012">Acyltransferase</keyword>
<dbReference type="CDD" id="cd07989">
    <property type="entry name" value="LPLAT_AGPAT-like"/>
    <property type="match status" value="1"/>
</dbReference>
<feature type="domain" description="Phospholipid/glycerol acyltransferase" evidence="3">
    <location>
        <begin position="2"/>
        <end position="65"/>
    </location>
</feature>
<proteinExistence type="predicted"/>
<protein>
    <recommendedName>
        <fullName evidence="3">Phospholipid/glycerol acyltransferase domain-containing protein</fullName>
    </recommendedName>
</protein>
<evidence type="ECO:0000313" key="4">
    <source>
        <dbReference type="EMBL" id="GAF70857.1"/>
    </source>
</evidence>
<sequence length="144" mass="16055">LWEVIPVRREEVDRRSVKMVLEVLDAGEIVLVAPEGTRSPQLQRGKEGVAYLATRSGAPVVPVAIIGSEGFPAVRFSSPWSGPGAYVRFGKPFVYRGEFQRAKLDKLRKLTDEAMYQLASLLPAERRGVYSDISLATTDTIEWY</sequence>
<dbReference type="EMBL" id="BARS01002659">
    <property type="protein sequence ID" value="GAF70857.1"/>
    <property type="molecule type" value="Genomic_DNA"/>
</dbReference>
<dbReference type="InterPro" id="IPR002123">
    <property type="entry name" value="Plipid/glycerol_acylTrfase"/>
</dbReference>
<dbReference type="Pfam" id="PF01553">
    <property type="entry name" value="Acyltransferase"/>
    <property type="match status" value="1"/>
</dbReference>
<dbReference type="GO" id="GO:0006654">
    <property type="term" value="P:phosphatidic acid biosynthetic process"/>
    <property type="evidence" value="ECO:0007669"/>
    <property type="project" value="TreeGrafter"/>
</dbReference>
<feature type="non-terminal residue" evidence="4">
    <location>
        <position position="1"/>
    </location>
</feature>
<dbReference type="PANTHER" id="PTHR10434">
    <property type="entry name" value="1-ACYL-SN-GLYCEROL-3-PHOSPHATE ACYLTRANSFERASE"/>
    <property type="match status" value="1"/>
</dbReference>
<comment type="caution">
    <text evidence="4">The sequence shown here is derived from an EMBL/GenBank/DDBJ whole genome shotgun (WGS) entry which is preliminary data.</text>
</comment>
<dbReference type="SUPFAM" id="SSF69593">
    <property type="entry name" value="Glycerol-3-phosphate (1)-acyltransferase"/>
    <property type="match status" value="1"/>
</dbReference>
<name>X0S4J6_9ZZZZ</name>
<evidence type="ECO:0000256" key="2">
    <source>
        <dbReference type="ARBA" id="ARBA00023315"/>
    </source>
</evidence>
<evidence type="ECO:0000259" key="3">
    <source>
        <dbReference type="Pfam" id="PF01553"/>
    </source>
</evidence>
<dbReference type="GO" id="GO:0003841">
    <property type="term" value="F:1-acylglycerol-3-phosphate O-acyltransferase activity"/>
    <property type="evidence" value="ECO:0007669"/>
    <property type="project" value="TreeGrafter"/>
</dbReference>
<evidence type="ECO:0000256" key="1">
    <source>
        <dbReference type="ARBA" id="ARBA00022679"/>
    </source>
</evidence>